<sequence length="313" mass="36645">MDVELLKLIFENRFAVPDNYKVAELTPKLIENLGAVRSDLRDYSYMTLSAWIWGWYDRTYYSGAELLELAEKAKGNIKIGLGEAESDGVFLRSYSILLLNDLTDFHRHHPYLEELEIRDRMELYLTYLEKEQDLRGYVSPEKGWSHGIAHVADALGILSLNSYLNDSDLMRLLRAIATKLRQPVASVYLHSEEERLAKAAIKICQQNILSIEQINSWLDILIKTERRPSGPLIWDNFEKYPWRKILTSPTEQLCAYRNIQNFLRSLYFQWERSENIIDRQEPVRQLIYQGIEFIETGFANSDQGFFLNAQKYT</sequence>
<dbReference type="Pfam" id="PF10978">
    <property type="entry name" value="DUF2785"/>
    <property type="match status" value="1"/>
</dbReference>
<proteinExistence type="predicted"/>
<organism evidence="1 2">
    <name type="scientific">Okeania hirsuta</name>
    <dbReference type="NCBI Taxonomy" id="1458930"/>
    <lineage>
        <taxon>Bacteria</taxon>
        <taxon>Bacillati</taxon>
        <taxon>Cyanobacteriota</taxon>
        <taxon>Cyanophyceae</taxon>
        <taxon>Oscillatoriophycideae</taxon>
        <taxon>Oscillatoriales</taxon>
        <taxon>Microcoleaceae</taxon>
        <taxon>Okeania</taxon>
    </lineage>
</organism>
<dbReference type="EMBL" id="RCBY01000082">
    <property type="protein sequence ID" value="RQH40905.1"/>
    <property type="molecule type" value="Genomic_DNA"/>
</dbReference>
<dbReference type="OrthoDB" id="7619731at2"/>
<dbReference type="AlphaFoldDB" id="A0A3N6PSW6"/>
<keyword evidence="2" id="KW-1185">Reference proteome</keyword>
<gene>
    <name evidence="1" type="ORF">D5R40_15685</name>
</gene>
<dbReference type="RefSeq" id="WP_124154864.1">
    <property type="nucleotide sequence ID" value="NZ_CAWOLW010000698.1"/>
</dbReference>
<evidence type="ECO:0000313" key="2">
    <source>
        <dbReference type="Proteomes" id="UP000269154"/>
    </source>
</evidence>
<evidence type="ECO:0000313" key="1">
    <source>
        <dbReference type="EMBL" id="RQH40905.1"/>
    </source>
</evidence>
<protein>
    <submittedName>
        <fullName evidence="1">DUF2785 domain-containing protein</fullName>
    </submittedName>
</protein>
<comment type="caution">
    <text evidence="1">The sequence shown here is derived from an EMBL/GenBank/DDBJ whole genome shotgun (WGS) entry which is preliminary data.</text>
</comment>
<reference evidence="1 2" key="1">
    <citation type="journal article" date="2018" name="ACS Chem. Biol.">
        <title>Ketoreductase domain dysfunction expands chemodiversity: malyngamide biosynthesis in the cyanobacterium Okeania hirsuta.</title>
        <authorList>
            <person name="Moss N.A."/>
            <person name="Leao T."/>
            <person name="Rankin M."/>
            <person name="McCullough T.M."/>
            <person name="Qu P."/>
            <person name="Korobeynikov A."/>
            <person name="Smith J.L."/>
            <person name="Gerwick L."/>
            <person name="Gerwick W.H."/>
        </authorList>
    </citation>
    <scope>NUCLEOTIDE SEQUENCE [LARGE SCALE GENOMIC DNA]</scope>
    <source>
        <strain evidence="1 2">PAB10Feb10-1</strain>
    </source>
</reference>
<dbReference type="InterPro" id="IPR021247">
    <property type="entry name" value="DUF2785"/>
</dbReference>
<dbReference type="Proteomes" id="UP000269154">
    <property type="component" value="Unassembled WGS sequence"/>
</dbReference>
<accession>A0A3N6PSW6</accession>
<name>A0A3N6PSW6_9CYAN</name>